<evidence type="ECO:0000313" key="8">
    <source>
        <dbReference type="Proteomes" id="UP000295830"/>
    </source>
</evidence>
<evidence type="ECO:0000256" key="3">
    <source>
        <dbReference type="ARBA" id="ARBA00022692"/>
    </source>
</evidence>
<keyword evidence="3 6" id="KW-0812">Transmembrane</keyword>
<dbReference type="RefSeq" id="WP_133736381.1">
    <property type="nucleotide sequence ID" value="NZ_SOAX01000004.1"/>
</dbReference>
<dbReference type="PANTHER" id="PTHR30028:SF0">
    <property type="entry name" value="PROTEIN ALUMINUM SENSITIVE 3"/>
    <property type="match status" value="1"/>
</dbReference>
<comment type="subcellular location">
    <subcellularLocation>
        <location evidence="1">Membrane</location>
        <topology evidence="1">Multi-pass membrane protein</topology>
    </subcellularLocation>
</comment>
<keyword evidence="4 6" id="KW-1133">Transmembrane helix</keyword>
<reference evidence="7 8" key="1">
    <citation type="submission" date="2019-03" db="EMBL/GenBank/DDBJ databases">
        <title>Genomic Encyclopedia of Type Strains, Phase IV (KMG-IV): sequencing the most valuable type-strain genomes for metagenomic binning, comparative biology and taxonomic classification.</title>
        <authorList>
            <person name="Goeker M."/>
        </authorList>
    </citation>
    <scope>NUCLEOTIDE SEQUENCE [LARGE SCALE GENOMIC DNA]</scope>
    <source>
        <strain evidence="7 8">DSM 15505</strain>
    </source>
</reference>
<evidence type="ECO:0000256" key="4">
    <source>
        <dbReference type="ARBA" id="ARBA00022989"/>
    </source>
</evidence>
<dbReference type="EMBL" id="SOAX01000004">
    <property type="protein sequence ID" value="TDT40377.1"/>
    <property type="molecule type" value="Genomic_DNA"/>
</dbReference>
<comment type="caution">
    <text evidence="7">The sequence shown here is derived from an EMBL/GenBank/DDBJ whole genome shotgun (WGS) entry which is preliminary data.</text>
</comment>
<feature type="transmembrane region" description="Helical" evidence="6">
    <location>
        <begin position="62"/>
        <end position="81"/>
    </location>
</feature>
<dbReference type="GO" id="GO:0005886">
    <property type="term" value="C:plasma membrane"/>
    <property type="evidence" value="ECO:0007669"/>
    <property type="project" value="TreeGrafter"/>
</dbReference>
<sequence length="267" mass="29265">MELIELEYWQLALASILVLALAACSWLIQLNFGKPLIIAAIRTTVQLSIIGLVLEALFSTGALGWVALMGIAMVFLAGREVMMRQRRRLKGGWAFGIGTSAMFVSAFTVALMTLLLVIRPDPWFTPQYAIPLLGMLLGNTMNGIALSLDRLTDTVWRQREDIEGRLMLGQGWQDAISDIRREAMRSGMIPTINMMAAAGIVSLPGMMTGQILAGSPPALAVKYQILLMFTIAAGTGFGTMLAVTVGSYRLFDQRQRLRTDRITAPKQ</sequence>
<accession>A0A4R7JSP4</accession>
<dbReference type="Proteomes" id="UP000295830">
    <property type="component" value="Unassembled WGS sequence"/>
</dbReference>
<keyword evidence="5 6" id="KW-0472">Membrane</keyword>
<dbReference type="Pfam" id="PF03649">
    <property type="entry name" value="UPF0014"/>
    <property type="match status" value="1"/>
</dbReference>
<dbReference type="PANTHER" id="PTHR30028">
    <property type="entry name" value="UPF0014 INNER MEMBRANE PROTEIN YBBM-RELATED"/>
    <property type="match status" value="1"/>
</dbReference>
<gene>
    <name evidence="7" type="ORF">DES49_2143</name>
</gene>
<proteinExistence type="inferred from homology"/>
<feature type="transmembrane region" description="Helical" evidence="6">
    <location>
        <begin position="225"/>
        <end position="251"/>
    </location>
</feature>
<evidence type="ECO:0000313" key="7">
    <source>
        <dbReference type="EMBL" id="TDT40377.1"/>
    </source>
</evidence>
<dbReference type="AlphaFoldDB" id="A0A4R7JSP4"/>
<keyword evidence="8" id="KW-1185">Reference proteome</keyword>
<feature type="transmembrane region" description="Helical" evidence="6">
    <location>
        <begin position="128"/>
        <end position="148"/>
    </location>
</feature>
<evidence type="ECO:0000256" key="5">
    <source>
        <dbReference type="ARBA" id="ARBA00023136"/>
    </source>
</evidence>
<dbReference type="InterPro" id="IPR005226">
    <property type="entry name" value="UPF0014_fam"/>
</dbReference>
<protein>
    <submittedName>
        <fullName evidence="7">Putative ABC transport system permease protein</fullName>
    </submittedName>
</protein>
<evidence type="ECO:0000256" key="1">
    <source>
        <dbReference type="ARBA" id="ARBA00004141"/>
    </source>
</evidence>
<comment type="similarity">
    <text evidence="2">Belongs to the UPF0014 family.</text>
</comment>
<dbReference type="OrthoDB" id="9791807at2"/>
<organism evidence="7 8">
    <name type="scientific">Halospina denitrificans</name>
    <dbReference type="NCBI Taxonomy" id="332522"/>
    <lineage>
        <taxon>Bacteria</taxon>
        <taxon>Pseudomonadati</taxon>
        <taxon>Pseudomonadota</taxon>
        <taxon>Gammaproteobacteria</taxon>
        <taxon>Halospina</taxon>
    </lineage>
</organism>
<feature type="transmembrane region" description="Helical" evidence="6">
    <location>
        <begin position="191"/>
        <end position="213"/>
    </location>
</feature>
<evidence type="ECO:0000256" key="6">
    <source>
        <dbReference type="SAM" id="Phobius"/>
    </source>
</evidence>
<feature type="transmembrane region" description="Helical" evidence="6">
    <location>
        <begin position="6"/>
        <end position="28"/>
    </location>
</feature>
<feature type="transmembrane region" description="Helical" evidence="6">
    <location>
        <begin position="93"/>
        <end position="116"/>
    </location>
</feature>
<name>A0A4R7JSP4_9GAMM</name>
<evidence type="ECO:0000256" key="2">
    <source>
        <dbReference type="ARBA" id="ARBA00005268"/>
    </source>
</evidence>